<dbReference type="SMART" id="SM00222">
    <property type="entry name" value="Sec7"/>
    <property type="match status" value="1"/>
</dbReference>
<proteinExistence type="predicted"/>
<dbReference type="AlphaFoldDB" id="A0A8C6ZGQ4"/>
<dbReference type="Pfam" id="PF01369">
    <property type="entry name" value="Sec7"/>
    <property type="match status" value="1"/>
</dbReference>
<dbReference type="InterPro" id="IPR000904">
    <property type="entry name" value="Sec7_dom"/>
</dbReference>
<feature type="domain" description="SEC7" evidence="1">
    <location>
        <begin position="32"/>
        <end position="172"/>
    </location>
</feature>
<reference evidence="2" key="1">
    <citation type="submission" date="2025-08" db="UniProtKB">
        <authorList>
            <consortium name="Ensembl"/>
        </authorList>
    </citation>
    <scope>IDENTIFICATION</scope>
</reference>
<organism evidence="2 3">
    <name type="scientific">Nothoprocta perdicaria</name>
    <name type="common">Chilean tinamou</name>
    <name type="synonym">Crypturus perdicarius</name>
    <dbReference type="NCBI Taxonomy" id="30464"/>
    <lineage>
        <taxon>Eukaryota</taxon>
        <taxon>Metazoa</taxon>
        <taxon>Chordata</taxon>
        <taxon>Craniata</taxon>
        <taxon>Vertebrata</taxon>
        <taxon>Euteleostomi</taxon>
        <taxon>Archelosauria</taxon>
        <taxon>Archosauria</taxon>
        <taxon>Dinosauria</taxon>
        <taxon>Saurischia</taxon>
        <taxon>Theropoda</taxon>
        <taxon>Coelurosauria</taxon>
        <taxon>Aves</taxon>
        <taxon>Palaeognathae</taxon>
        <taxon>Tinamiformes</taxon>
        <taxon>Tinamidae</taxon>
        <taxon>Nothoprocta</taxon>
    </lineage>
</organism>
<evidence type="ECO:0000259" key="1">
    <source>
        <dbReference type="PROSITE" id="PS50190"/>
    </source>
</evidence>
<dbReference type="Proteomes" id="UP000694420">
    <property type="component" value="Unplaced"/>
</dbReference>
<name>A0A8C6ZGQ4_NOTPE</name>
<protein>
    <recommendedName>
        <fullName evidence="1">SEC7 domain-containing protein</fullName>
    </recommendedName>
</protein>
<dbReference type="InterPro" id="IPR035999">
    <property type="entry name" value="Sec7_dom_sf"/>
</dbReference>
<dbReference type="GO" id="GO:0032012">
    <property type="term" value="P:regulation of ARF protein signal transduction"/>
    <property type="evidence" value="ECO:0007669"/>
    <property type="project" value="InterPro"/>
</dbReference>
<accession>A0A8C6ZGQ4</accession>
<dbReference type="Ensembl" id="ENSNPET00000015829.1">
    <property type="protein sequence ID" value="ENSNPEP00000015446.1"/>
    <property type="gene ID" value="ENSNPEG00000011538.1"/>
</dbReference>
<dbReference type="PANTHER" id="PTHR10663">
    <property type="entry name" value="GUANYL-NUCLEOTIDE EXCHANGE FACTOR"/>
    <property type="match status" value="1"/>
</dbReference>
<evidence type="ECO:0000313" key="2">
    <source>
        <dbReference type="Ensembl" id="ENSNPEP00000015446.1"/>
    </source>
</evidence>
<dbReference type="PANTHER" id="PTHR10663:SF376">
    <property type="entry name" value="PH AND SEC7 DOMAIN-CONTAINING PROTEIN"/>
    <property type="match status" value="1"/>
</dbReference>
<sequence>MPPPLPRPCVSPLYPPPLSPWWAELRPPRVPPRRAAQPPARAGAGGGRADAQRLAARLFHLDGFKRSQVAAFLRKNNDFSAMVAHEYLALFQFGGQRILGHFSRRYHCCNPGSFPSPDAVHSLTCAIMLLNTDLHGAGTSACLGGPGVRAPPPLQYSLERGLEQLEQCSKLREPRKP</sequence>
<keyword evidence="3" id="KW-1185">Reference proteome</keyword>
<dbReference type="SUPFAM" id="SSF48425">
    <property type="entry name" value="Sec7 domain"/>
    <property type="match status" value="1"/>
</dbReference>
<evidence type="ECO:0000313" key="3">
    <source>
        <dbReference type="Proteomes" id="UP000694420"/>
    </source>
</evidence>
<dbReference type="InterPro" id="IPR023394">
    <property type="entry name" value="Sec7_C_sf"/>
</dbReference>
<dbReference type="PROSITE" id="PS50190">
    <property type="entry name" value="SEC7"/>
    <property type="match status" value="1"/>
</dbReference>
<reference evidence="2" key="2">
    <citation type="submission" date="2025-09" db="UniProtKB">
        <authorList>
            <consortium name="Ensembl"/>
        </authorList>
    </citation>
    <scope>IDENTIFICATION</scope>
</reference>
<dbReference type="GO" id="GO:0005085">
    <property type="term" value="F:guanyl-nucleotide exchange factor activity"/>
    <property type="evidence" value="ECO:0007669"/>
    <property type="project" value="InterPro"/>
</dbReference>
<dbReference type="Gene3D" id="1.10.1000.11">
    <property type="entry name" value="Arf Nucleotide-binding Site Opener,domain 2"/>
    <property type="match status" value="1"/>
</dbReference>